<dbReference type="EMBL" id="QGKX02002183">
    <property type="protein sequence ID" value="KAF3485013.1"/>
    <property type="molecule type" value="Genomic_DNA"/>
</dbReference>
<proteinExistence type="inferred from homology"/>
<name>A0A8S9MR44_BRACR</name>
<comment type="similarity">
    <text evidence="2">Belongs to the NUP186/NUP192/NUP205 family.</text>
</comment>
<protein>
    <recommendedName>
        <fullName evidence="8">Nuclear pore complex protein NUP205</fullName>
    </recommendedName>
</protein>
<evidence type="ECO:0000313" key="7">
    <source>
        <dbReference type="Proteomes" id="UP000712600"/>
    </source>
</evidence>
<evidence type="ECO:0000256" key="5">
    <source>
        <dbReference type="SAM" id="Phobius"/>
    </source>
</evidence>
<keyword evidence="5" id="KW-0812">Transmembrane</keyword>
<evidence type="ECO:0000256" key="4">
    <source>
        <dbReference type="ARBA" id="ARBA00023242"/>
    </source>
</evidence>
<organism evidence="6 7">
    <name type="scientific">Brassica cretica</name>
    <name type="common">Mustard</name>
    <dbReference type="NCBI Taxonomy" id="69181"/>
    <lineage>
        <taxon>Eukaryota</taxon>
        <taxon>Viridiplantae</taxon>
        <taxon>Streptophyta</taxon>
        <taxon>Embryophyta</taxon>
        <taxon>Tracheophyta</taxon>
        <taxon>Spermatophyta</taxon>
        <taxon>Magnoliopsida</taxon>
        <taxon>eudicotyledons</taxon>
        <taxon>Gunneridae</taxon>
        <taxon>Pentapetalae</taxon>
        <taxon>rosids</taxon>
        <taxon>malvids</taxon>
        <taxon>Brassicales</taxon>
        <taxon>Brassicaceae</taxon>
        <taxon>Brassiceae</taxon>
        <taxon>Brassica</taxon>
    </lineage>
</organism>
<sequence>MVSPKELAAIVQSSLLGTSGTSPTQRIELTHAIRNSFSSFQNLLSFPPPKASDRAQVQSREIRLPDSLPISLDDQDVAISLKLSDELHLNEIDSVRLLVSANQEWGLMGRDPLEIQRLAIGLWYTGRRDLTSTLYTLLRAVVMDQGVEPDLIADIQGLLEDLIKAGLRQRLIALIKSLKLSDELHLNEIDSVRLLVSANQEWGLMGRDPLEIQRLAIGLWYTGRRDLTSTLYTLLRAVVMDQGVEPDLIADIQGLLEDLIKAGLRQRLIALIKELNREEPSGLGGPLCEQYLIDSRGALVERRAVVHRERLILGHCLVLSILVDRPGKLDYFLIKLLSEGCHLLKNLFFAGPKDVKDIYNVLKDNAAQLTQGNDTINYQVHANPLHDIGAFMTFASFAAYYIYIFVLHAISALSDKSSMISQDASFRTEFQNIVMASGSDLIADGFIGGIRLAWAVHLMLIYDGISGMDTISAASTTDMGYICSCLESIFSKNVFQFLLDNVLQTAAYQNDEEDMIYVYNAYLHKLTSCFLSHPIARDKLGEFLSLGSWCVKYDKTWCLIIIIFQVKESKDMAMSVLNSYRISDSLDGSMQTEEADRPLPFISLMEFVSNIYQKEPELLYGNDVLWTFVNFAGEDHTNFKTLVAFLEMLRTLASTQEGASKVYELLKGTAFRSIGWATLFDCIGIYDDKFKQSLQTSGTVMPDFLEGDAKALVAYLNVLQKVI</sequence>
<comment type="caution">
    <text evidence="6">The sequence shown here is derived from an EMBL/GenBank/DDBJ whole genome shotgun (WGS) entry which is preliminary data.</text>
</comment>
<reference evidence="6" key="1">
    <citation type="submission" date="2019-12" db="EMBL/GenBank/DDBJ databases">
        <title>Genome sequencing and annotation of Brassica cretica.</title>
        <authorList>
            <person name="Studholme D.J."/>
            <person name="Sarris P."/>
        </authorList>
    </citation>
    <scope>NUCLEOTIDE SEQUENCE</scope>
    <source>
        <strain evidence="6">PFS-109/04</strain>
        <tissue evidence="6">Leaf</tissue>
    </source>
</reference>
<keyword evidence="5" id="KW-0472">Membrane</keyword>
<evidence type="ECO:0008006" key="8">
    <source>
        <dbReference type="Google" id="ProtNLM"/>
    </source>
</evidence>
<dbReference type="GO" id="GO:0005643">
    <property type="term" value="C:nuclear pore"/>
    <property type="evidence" value="ECO:0007669"/>
    <property type="project" value="InterPro"/>
</dbReference>
<dbReference type="InterPro" id="IPR021827">
    <property type="entry name" value="Nup186/Nup192/Nup205"/>
</dbReference>
<gene>
    <name evidence="6" type="ORF">F2Q69_00055084</name>
</gene>
<dbReference type="Proteomes" id="UP000712600">
    <property type="component" value="Unassembled WGS sequence"/>
</dbReference>
<keyword evidence="3" id="KW-0813">Transport</keyword>
<keyword evidence="4" id="KW-0539">Nucleus</keyword>
<evidence type="ECO:0000256" key="3">
    <source>
        <dbReference type="ARBA" id="ARBA00022448"/>
    </source>
</evidence>
<feature type="transmembrane region" description="Helical" evidence="5">
    <location>
        <begin position="388"/>
        <end position="410"/>
    </location>
</feature>
<accession>A0A8S9MR44</accession>
<dbReference type="Pfam" id="PF11894">
    <property type="entry name" value="Nup192"/>
    <property type="match status" value="2"/>
</dbReference>
<evidence type="ECO:0000313" key="6">
    <source>
        <dbReference type="EMBL" id="KAF3485013.1"/>
    </source>
</evidence>
<comment type="subcellular location">
    <subcellularLocation>
        <location evidence="1">Nucleus</location>
    </subcellularLocation>
</comment>
<dbReference type="PANTHER" id="PTHR31344:SF0">
    <property type="entry name" value="NUCLEAR PORE COMPLEX PROTEIN NUP205"/>
    <property type="match status" value="1"/>
</dbReference>
<evidence type="ECO:0000256" key="2">
    <source>
        <dbReference type="ARBA" id="ARBA00005892"/>
    </source>
</evidence>
<evidence type="ECO:0000256" key="1">
    <source>
        <dbReference type="ARBA" id="ARBA00004123"/>
    </source>
</evidence>
<dbReference type="AlphaFoldDB" id="A0A8S9MR44"/>
<dbReference type="PANTHER" id="PTHR31344">
    <property type="entry name" value="NUCLEAR PORE COMPLEX PROTEIN NUP205"/>
    <property type="match status" value="1"/>
</dbReference>
<keyword evidence="5" id="KW-1133">Transmembrane helix</keyword>